<keyword evidence="1" id="KW-1133">Transmembrane helix</keyword>
<dbReference type="RefSeq" id="WP_115891976.1">
    <property type="nucleotide sequence ID" value="NZ_QREL01000001.1"/>
</dbReference>
<keyword evidence="3" id="KW-1185">Reference proteome</keyword>
<keyword evidence="1" id="KW-0472">Membrane</keyword>
<evidence type="ECO:0000313" key="3">
    <source>
        <dbReference type="Proteomes" id="UP000256864"/>
    </source>
</evidence>
<feature type="transmembrane region" description="Helical" evidence="1">
    <location>
        <begin position="240"/>
        <end position="259"/>
    </location>
</feature>
<evidence type="ECO:0000256" key="1">
    <source>
        <dbReference type="SAM" id="Phobius"/>
    </source>
</evidence>
<reference evidence="2 3" key="1">
    <citation type="submission" date="2018-07" db="EMBL/GenBank/DDBJ databases">
        <title>Genomic Encyclopedia of Type Strains, Phase IV (KMG-IV): sequencing the most valuable type-strain genomes for metagenomic binning, comparative biology and taxonomic classification.</title>
        <authorList>
            <person name="Goeker M."/>
        </authorList>
    </citation>
    <scope>NUCLEOTIDE SEQUENCE [LARGE SCALE GENOMIC DNA]</scope>
    <source>
        <strain evidence="2 3">DSM 7466</strain>
    </source>
</reference>
<dbReference type="Proteomes" id="UP000256864">
    <property type="component" value="Unassembled WGS sequence"/>
</dbReference>
<sequence length="291" mass="32844">MRGWVLFIIVLITITCASAAYSHQPRLVTGSEEVIVQNPEVSQAFYGELKGKPVYFRITSESPFRLYVNILVPYSPDARPVYVDIIRGDGKVIGTLKGNISTWEPYFEEFGGDHYLKGPEFNGTVDAGTYRLKVYSPANREKFSLAVGSIESFPPDESLKALVLLPVLKSEIFQVPVILLFTQFLGMILGMGSFTVILLLSRLKLGSEDVYRPLVKLGWAGIILTAVAWILTYIKNPLNILGNVENLILILIIILTWRFNAALPDYQRFRGPFTLLMWLLFLLIRVSLIFY</sequence>
<feature type="transmembrane region" description="Helical" evidence="1">
    <location>
        <begin position="271"/>
        <end position="290"/>
    </location>
</feature>
<gene>
    <name evidence="2" type="ORF">C7452_0275</name>
</gene>
<dbReference type="AlphaFoldDB" id="A0A371NCX6"/>
<organism evidence="2 3">
    <name type="scientific">Methanothermobacter defluvii</name>
    <dbReference type="NCBI Taxonomy" id="49339"/>
    <lineage>
        <taxon>Archaea</taxon>
        <taxon>Methanobacteriati</taxon>
        <taxon>Methanobacteriota</taxon>
        <taxon>Methanomada group</taxon>
        <taxon>Methanobacteria</taxon>
        <taxon>Methanobacteriales</taxon>
        <taxon>Methanobacteriaceae</taxon>
        <taxon>Methanothermobacter</taxon>
    </lineage>
</organism>
<accession>A0A371NCX6</accession>
<comment type="caution">
    <text evidence="2">The sequence shown here is derived from an EMBL/GenBank/DDBJ whole genome shotgun (WGS) entry which is preliminary data.</text>
</comment>
<dbReference type="EMBL" id="QREL01000001">
    <property type="protein sequence ID" value="REE28274.1"/>
    <property type="molecule type" value="Genomic_DNA"/>
</dbReference>
<proteinExistence type="predicted"/>
<keyword evidence="1" id="KW-0812">Transmembrane</keyword>
<evidence type="ECO:0000313" key="2">
    <source>
        <dbReference type="EMBL" id="REE28274.1"/>
    </source>
</evidence>
<protein>
    <submittedName>
        <fullName evidence="2">Uncharacterized protein</fullName>
    </submittedName>
</protein>
<feature type="transmembrane region" description="Helical" evidence="1">
    <location>
        <begin position="213"/>
        <end position="234"/>
    </location>
</feature>
<name>A0A371NCX6_9EURY</name>
<feature type="transmembrane region" description="Helical" evidence="1">
    <location>
        <begin position="177"/>
        <end position="201"/>
    </location>
</feature>